<keyword evidence="11" id="KW-1185">Reference proteome</keyword>
<dbReference type="PANTHER" id="PTHR47782">
    <property type="entry name" value="ZN(II)2CYS6 TRANSCRIPTION FACTOR (EUROFUNG)-RELATED"/>
    <property type="match status" value="1"/>
</dbReference>
<gene>
    <name evidence="10" type="ORF">PFICI_02250</name>
</gene>
<dbReference type="CDD" id="cd12148">
    <property type="entry name" value="fungal_TF_MHR"/>
    <property type="match status" value="1"/>
</dbReference>
<keyword evidence="5" id="KW-0238">DNA-binding</keyword>
<dbReference type="KEGG" id="pfy:PFICI_02250"/>
<protein>
    <recommendedName>
        <fullName evidence="9">Xylanolytic transcriptional activator regulatory domain-containing protein</fullName>
    </recommendedName>
</protein>
<evidence type="ECO:0000256" key="4">
    <source>
        <dbReference type="ARBA" id="ARBA00023015"/>
    </source>
</evidence>
<keyword evidence="4" id="KW-0805">Transcription regulation</keyword>
<feature type="region of interest" description="Disordered" evidence="8">
    <location>
        <begin position="17"/>
        <end position="36"/>
    </location>
</feature>
<evidence type="ECO:0000256" key="7">
    <source>
        <dbReference type="ARBA" id="ARBA00023242"/>
    </source>
</evidence>
<dbReference type="HOGENOM" id="CLU_014662_0_1_1"/>
<dbReference type="GO" id="GO:0008270">
    <property type="term" value="F:zinc ion binding"/>
    <property type="evidence" value="ECO:0007669"/>
    <property type="project" value="InterPro"/>
</dbReference>
<keyword evidence="3" id="KW-0862">Zinc</keyword>
<comment type="subcellular location">
    <subcellularLocation>
        <location evidence="1">Nucleus</location>
    </subcellularLocation>
</comment>
<dbReference type="PANTHER" id="PTHR47782:SF12">
    <property type="entry name" value="ZN(II)2CYS6 TRANSCRIPTION FACTOR (EUROFUNG)"/>
    <property type="match status" value="1"/>
</dbReference>
<keyword evidence="6" id="KW-0804">Transcription</keyword>
<dbReference type="InParanoid" id="W3XDW5"/>
<dbReference type="GO" id="GO:0043565">
    <property type="term" value="F:sequence-specific DNA binding"/>
    <property type="evidence" value="ECO:0007669"/>
    <property type="project" value="TreeGrafter"/>
</dbReference>
<dbReference type="AlphaFoldDB" id="W3XDW5"/>
<feature type="region of interest" description="Disordered" evidence="8">
    <location>
        <begin position="68"/>
        <end position="97"/>
    </location>
</feature>
<dbReference type="OrthoDB" id="189997at2759"/>
<keyword evidence="7" id="KW-0539">Nucleus</keyword>
<feature type="compositionally biased region" description="Polar residues" evidence="8">
    <location>
        <begin position="80"/>
        <end position="97"/>
    </location>
</feature>
<organism evidence="10 11">
    <name type="scientific">Pestalotiopsis fici (strain W106-1 / CGMCC3.15140)</name>
    <dbReference type="NCBI Taxonomy" id="1229662"/>
    <lineage>
        <taxon>Eukaryota</taxon>
        <taxon>Fungi</taxon>
        <taxon>Dikarya</taxon>
        <taxon>Ascomycota</taxon>
        <taxon>Pezizomycotina</taxon>
        <taxon>Sordariomycetes</taxon>
        <taxon>Xylariomycetidae</taxon>
        <taxon>Amphisphaeriales</taxon>
        <taxon>Sporocadaceae</taxon>
        <taxon>Pestalotiopsis</taxon>
    </lineage>
</organism>
<evidence type="ECO:0000259" key="9">
    <source>
        <dbReference type="SMART" id="SM00906"/>
    </source>
</evidence>
<keyword evidence="2" id="KW-0479">Metal-binding</keyword>
<dbReference type="EMBL" id="KI912110">
    <property type="protein sequence ID" value="ETS84225.1"/>
    <property type="molecule type" value="Genomic_DNA"/>
</dbReference>
<evidence type="ECO:0000256" key="2">
    <source>
        <dbReference type="ARBA" id="ARBA00022723"/>
    </source>
</evidence>
<accession>W3XDW5</accession>
<dbReference type="GO" id="GO:0045944">
    <property type="term" value="P:positive regulation of transcription by RNA polymerase II"/>
    <property type="evidence" value="ECO:0007669"/>
    <property type="project" value="TreeGrafter"/>
</dbReference>
<evidence type="ECO:0000256" key="6">
    <source>
        <dbReference type="ARBA" id="ARBA00023163"/>
    </source>
</evidence>
<evidence type="ECO:0000313" key="11">
    <source>
        <dbReference type="Proteomes" id="UP000030651"/>
    </source>
</evidence>
<reference evidence="11" key="1">
    <citation type="journal article" date="2015" name="BMC Genomics">
        <title>Genomic and transcriptomic analysis of the endophytic fungus Pestalotiopsis fici reveals its lifestyle and high potential for synthesis of natural products.</title>
        <authorList>
            <person name="Wang X."/>
            <person name="Zhang X."/>
            <person name="Liu L."/>
            <person name="Xiang M."/>
            <person name="Wang W."/>
            <person name="Sun X."/>
            <person name="Che Y."/>
            <person name="Guo L."/>
            <person name="Liu G."/>
            <person name="Guo L."/>
            <person name="Wang C."/>
            <person name="Yin W.B."/>
            <person name="Stadler M."/>
            <person name="Zhang X."/>
            <person name="Liu X."/>
        </authorList>
    </citation>
    <scope>NUCLEOTIDE SEQUENCE [LARGE SCALE GENOMIC DNA]</scope>
    <source>
        <strain evidence="11">W106-1 / CGMCC3.15140</strain>
    </source>
</reference>
<evidence type="ECO:0000256" key="5">
    <source>
        <dbReference type="ARBA" id="ARBA00023125"/>
    </source>
</evidence>
<dbReference type="InterPro" id="IPR007219">
    <property type="entry name" value="XnlR_reg_dom"/>
</dbReference>
<evidence type="ECO:0000256" key="8">
    <source>
        <dbReference type="SAM" id="MobiDB-lite"/>
    </source>
</evidence>
<dbReference type="InterPro" id="IPR052202">
    <property type="entry name" value="Yeast_MetPath_Reg"/>
</dbReference>
<evidence type="ECO:0000256" key="3">
    <source>
        <dbReference type="ARBA" id="ARBA00022833"/>
    </source>
</evidence>
<feature type="domain" description="Xylanolytic transcriptional activator regulatory" evidence="9">
    <location>
        <begin position="267"/>
        <end position="344"/>
    </location>
</feature>
<proteinExistence type="predicted"/>
<evidence type="ECO:0000256" key="1">
    <source>
        <dbReference type="ARBA" id="ARBA00004123"/>
    </source>
</evidence>
<dbReference type="GO" id="GO:0000981">
    <property type="term" value="F:DNA-binding transcription factor activity, RNA polymerase II-specific"/>
    <property type="evidence" value="ECO:0007669"/>
    <property type="project" value="TreeGrafter"/>
</dbReference>
<dbReference type="Pfam" id="PF04082">
    <property type="entry name" value="Fungal_trans"/>
    <property type="match status" value="1"/>
</dbReference>
<dbReference type="GeneID" id="19267263"/>
<dbReference type="OMA" id="ERCITAC"/>
<dbReference type="eggNOG" id="ENOG502SHZK">
    <property type="taxonomic scope" value="Eukaryota"/>
</dbReference>
<dbReference type="Proteomes" id="UP000030651">
    <property type="component" value="Unassembled WGS sequence"/>
</dbReference>
<dbReference type="RefSeq" id="XP_007829022.1">
    <property type="nucleotide sequence ID" value="XM_007830831.1"/>
</dbReference>
<sequence>MHARGTSHWRVDAAAIENKSAPRGARARTALSPDPPSYVQRLEERVAQLESLIPQERLDHIDAALQQDQDMSDSRPEIQPSINNPAQSFRAPSQFSSPLQNDVDIVGPWAQTPSENGGPTDIFGTLSGIYSPPLQTSSEEAARELPELDTAAEQSLIQIYFDMAQSQYPFLLKHEVINWAESWRTEKDTSSLVSKWKGFFVYMVYSIALLMTKTRVDGTTKSSQAFYTHATSKYLPYLVKSPNLVLRAQGFLLLTVYAMHMPVQDSIIALSSWTIRFCIMAQLHLVETEPLGSDRDSSLHVQHRRRIFWCSYAIDRAVCSSYDFPFSIPDHHITVPFYGNINDDQLLPAIGHAQLTESLLPTSVSSALHVLASRRLESEIQETLLSKDFAMSSSQAFAWRTQMMQKLQAWNRQSEALSEPSRKGYVGQGWLKMIYYYGVVTLWRPDRTIAKGSAGDLSVRACCQALLLFRKFQMAREIAHPWLGLLTQFQIGVTLLYCFYATPISHWKASYKCADVSSAIRACSSTLAILAERWIEAECVRDMFEILASEIPIGQSWDRPAVMGDAGRAAIEENWERVAKIVIHRPTLRMIREMATEDFVVDGPEETGVEIRASTATNQNTAEEATNLMPGIGLQWHDSSTPSLDFYGNMDTVANLEALSPHTYFDM</sequence>
<dbReference type="SMART" id="SM00906">
    <property type="entry name" value="Fungal_trans"/>
    <property type="match status" value="1"/>
</dbReference>
<name>W3XDW5_PESFW</name>
<dbReference type="GO" id="GO:0005634">
    <property type="term" value="C:nucleus"/>
    <property type="evidence" value="ECO:0007669"/>
    <property type="project" value="UniProtKB-SubCell"/>
</dbReference>
<evidence type="ECO:0000313" key="10">
    <source>
        <dbReference type="EMBL" id="ETS84225.1"/>
    </source>
</evidence>
<dbReference type="GO" id="GO:0006351">
    <property type="term" value="P:DNA-templated transcription"/>
    <property type="evidence" value="ECO:0007669"/>
    <property type="project" value="InterPro"/>
</dbReference>
<dbReference type="STRING" id="1229662.W3XDW5"/>